<accession>A7TL34</accession>
<dbReference type="EMBL" id="DS480412">
    <property type="protein sequence ID" value="EDO16997.1"/>
    <property type="molecule type" value="Genomic_DNA"/>
</dbReference>
<feature type="active site" description="Glycyl thioester intermediate" evidence="6">
    <location>
        <position position="97"/>
    </location>
</feature>
<evidence type="ECO:0000256" key="6">
    <source>
        <dbReference type="PROSITE-ProRule" id="PRU10133"/>
    </source>
</evidence>
<dbReference type="Pfam" id="PF00179">
    <property type="entry name" value="UQ_con"/>
    <property type="match status" value="1"/>
</dbReference>
<evidence type="ECO:0000256" key="1">
    <source>
        <dbReference type="ARBA" id="ARBA00022679"/>
    </source>
</evidence>
<name>A7TL34_VANPO</name>
<dbReference type="OMA" id="PKDNHAV"/>
<sequence>MTKRTGNSDGQSVIQRLHNELVQLIMSPTPGLSAFPDHEENLTKWSGTITGPDDSPYAGLRFKISLTFPDRYPYEPPKVKFVSPMWHPNVDLSGNICLDVLKEKWSAVYNVQTILLSLQALLGEPNNSSPLNAIAAELWDGDKEEYARKLATIYEEILD</sequence>
<dbReference type="Gene3D" id="3.10.110.10">
    <property type="entry name" value="Ubiquitin Conjugating Enzyme"/>
    <property type="match status" value="1"/>
</dbReference>
<dbReference type="PROSITE" id="PS50127">
    <property type="entry name" value="UBC_2"/>
    <property type="match status" value="1"/>
</dbReference>
<dbReference type="GO" id="GO:0006511">
    <property type="term" value="P:ubiquitin-dependent protein catabolic process"/>
    <property type="evidence" value="ECO:0007669"/>
    <property type="project" value="EnsemblFungi"/>
</dbReference>
<comment type="similarity">
    <text evidence="7">Belongs to the ubiquitin-conjugating enzyme family.</text>
</comment>
<dbReference type="PhylomeDB" id="A7TL34"/>
<feature type="domain" description="UBC core" evidence="8">
    <location>
        <begin position="12"/>
        <end position="159"/>
    </location>
</feature>
<keyword evidence="3 7" id="KW-0833">Ubl conjugation pathway</keyword>
<keyword evidence="4 7" id="KW-0067">ATP-binding</keyword>
<dbReference type="GO" id="GO:0005524">
    <property type="term" value="F:ATP binding"/>
    <property type="evidence" value="ECO:0007669"/>
    <property type="project" value="UniProtKB-UniRule"/>
</dbReference>
<dbReference type="GO" id="GO:1902426">
    <property type="term" value="P:deactivation of mitotic spindle assembly checkpoint"/>
    <property type="evidence" value="ECO:0007669"/>
    <property type="project" value="EnsemblFungi"/>
</dbReference>
<protein>
    <recommendedName>
        <fullName evidence="8">UBC core domain-containing protein</fullName>
    </recommendedName>
</protein>
<proteinExistence type="inferred from homology"/>
<dbReference type="InParanoid" id="A7TL34"/>
<keyword evidence="10" id="KW-1185">Reference proteome</keyword>
<evidence type="ECO:0000313" key="9">
    <source>
        <dbReference type="EMBL" id="EDO16997.1"/>
    </source>
</evidence>
<gene>
    <name evidence="9" type="ORF">Kpol_1065p12</name>
</gene>
<dbReference type="RefSeq" id="XP_001644855.1">
    <property type="nucleotide sequence ID" value="XM_001644805.1"/>
</dbReference>
<dbReference type="KEGG" id="vpo:Kpol_1065p12"/>
<reference evidence="9 10" key="1">
    <citation type="journal article" date="2007" name="Proc. Natl. Acad. Sci. U.S.A.">
        <title>Independent sorting-out of thousands of duplicated gene pairs in two yeast species descended from a whole-genome duplication.</title>
        <authorList>
            <person name="Scannell D.R."/>
            <person name="Frank A.C."/>
            <person name="Conant G.C."/>
            <person name="Byrne K.P."/>
            <person name="Woolfit M."/>
            <person name="Wolfe K.H."/>
        </authorList>
    </citation>
    <scope>NUCLEOTIDE SEQUENCE [LARGE SCALE GENOMIC DNA]</scope>
    <source>
        <strain evidence="10">ATCC 22028 / DSM 70294 / BCRC 21397 / CBS 2163 / NBRC 10782 / NRRL Y-8283 / UCD 57-17</strain>
    </source>
</reference>
<dbReference type="InterPro" id="IPR023313">
    <property type="entry name" value="UBQ-conjugating_AS"/>
</dbReference>
<organism evidence="10">
    <name type="scientific">Vanderwaltozyma polyspora (strain ATCC 22028 / DSM 70294 / BCRC 21397 / CBS 2163 / NBRC 10782 / NRRL Y-8283 / UCD 57-17)</name>
    <name type="common">Kluyveromyces polysporus</name>
    <dbReference type="NCBI Taxonomy" id="436907"/>
    <lineage>
        <taxon>Eukaryota</taxon>
        <taxon>Fungi</taxon>
        <taxon>Dikarya</taxon>
        <taxon>Ascomycota</taxon>
        <taxon>Saccharomycotina</taxon>
        <taxon>Saccharomycetes</taxon>
        <taxon>Saccharomycetales</taxon>
        <taxon>Saccharomycetaceae</taxon>
        <taxon>Vanderwaltozyma</taxon>
    </lineage>
</organism>
<evidence type="ECO:0000256" key="2">
    <source>
        <dbReference type="ARBA" id="ARBA00022741"/>
    </source>
</evidence>
<dbReference type="eggNOG" id="KOG0421">
    <property type="taxonomic scope" value="Eukaryota"/>
</dbReference>
<dbReference type="OrthoDB" id="10253686at2759"/>
<dbReference type="CDD" id="cd23791">
    <property type="entry name" value="UBCc_UBE2C"/>
    <property type="match status" value="1"/>
</dbReference>
<keyword evidence="2 7" id="KW-0547">Nucleotide-binding</keyword>
<dbReference type="InterPro" id="IPR050113">
    <property type="entry name" value="Ub_conjugating_enzyme"/>
</dbReference>
<dbReference type="GeneID" id="5545211"/>
<evidence type="ECO:0000256" key="3">
    <source>
        <dbReference type="ARBA" id="ARBA00022786"/>
    </source>
</evidence>
<evidence type="ECO:0000256" key="5">
    <source>
        <dbReference type="ARBA" id="ARBA00043952"/>
    </source>
</evidence>
<dbReference type="FunCoup" id="A7TL34">
    <property type="interactions" value="445"/>
</dbReference>
<dbReference type="AlphaFoldDB" id="A7TL34"/>
<dbReference type="PROSITE" id="PS00183">
    <property type="entry name" value="UBC_1"/>
    <property type="match status" value="1"/>
</dbReference>
<evidence type="ECO:0000313" key="10">
    <source>
        <dbReference type="Proteomes" id="UP000000267"/>
    </source>
</evidence>
<dbReference type="SUPFAM" id="SSF54495">
    <property type="entry name" value="UBC-like"/>
    <property type="match status" value="1"/>
</dbReference>
<dbReference type="InterPro" id="IPR016135">
    <property type="entry name" value="UBQ-conjugating_enzyme/RWD"/>
</dbReference>
<dbReference type="STRING" id="436907.A7TL34"/>
<dbReference type="PANTHER" id="PTHR24067">
    <property type="entry name" value="UBIQUITIN-CONJUGATING ENZYME E2"/>
    <property type="match status" value="1"/>
</dbReference>
<dbReference type="HOGENOM" id="CLU_030988_9_1_1"/>
<evidence type="ECO:0000259" key="8">
    <source>
        <dbReference type="PROSITE" id="PS50127"/>
    </source>
</evidence>
<dbReference type="SMART" id="SM00212">
    <property type="entry name" value="UBCc"/>
    <property type="match status" value="1"/>
</dbReference>
<evidence type="ECO:0000256" key="7">
    <source>
        <dbReference type="RuleBase" id="RU362109"/>
    </source>
</evidence>
<dbReference type="GO" id="GO:0061631">
    <property type="term" value="F:ubiquitin conjugating enzyme activity"/>
    <property type="evidence" value="ECO:0007669"/>
    <property type="project" value="EnsemblFungi"/>
</dbReference>
<dbReference type="InterPro" id="IPR000608">
    <property type="entry name" value="UBC"/>
</dbReference>
<keyword evidence="1" id="KW-0808">Transferase</keyword>
<comment type="pathway">
    <text evidence="5">Protein modification.</text>
</comment>
<evidence type="ECO:0000256" key="4">
    <source>
        <dbReference type="ARBA" id="ARBA00022840"/>
    </source>
</evidence>
<dbReference type="Proteomes" id="UP000000267">
    <property type="component" value="Unassembled WGS sequence"/>
</dbReference>